<dbReference type="PANTHER" id="PTHR23517">
    <property type="entry name" value="RESISTANCE PROTEIN MDTM, PUTATIVE-RELATED-RELATED"/>
    <property type="match status" value="1"/>
</dbReference>
<dbReference type="PRINTS" id="PR01035">
    <property type="entry name" value="TCRTETA"/>
</dbReference>
<feature type="transmembrane region" description="Helical" evidence="7">
    <location>
        <begin position="219"/>
        <end position="242"/>
    </location>
</feature>
<feature type="transmembrane region" description="Helical" evidence="7">
    <location>
        <begin position="169"/>
        <end position="187"/>
    </location>
</feature>
<feature type="transmembrane region" description="Helical" evidence="7">
    <location>
        <begin position="254"/>
        <end position="272"/>
    </location>
</feature>
<dbReference type="GO" id="GO:0005886">
    <property type="term" value="C:plasma membrane"/>
    <property type="evidence" value="ECO:0007669"/>
    <property type="project" value="UniProtKB-SubCell"/>
</dbReference>
<sequence>MKKNNQIIYLLSAIGFFGIFSTTMAKNPVLPLYVNALGQGEAVLGLISAISPLAGIIFSFPVGLLINHWGKKKLLILSSLVFVLAPLMYIFVTNAWWLIPIRFFHGLATAILGPLSATIIFNSYESNKGEKLGTYSSATLIGRTLAPLFGGLIISYFTFFNGLANYRAVYFAVFVLALPVLFLSLLYKDIEEEVKPQGHDLSFKIFWQALKNIFRQAKLVSTALVEMSIYFIFGVLETFLPLYLHNLGFGASKIGLIFSIQILAIALTKPLFGRLADRVNKRTQIVFGMFIFAMSFVFIPFLNNYWLILILSIIFGLGMSISTVATNSYVPEIIKKEELGPSMGALSSLMDVGHSSGPFIVGLIITYFSFVYGFVFGLVVALIATIYFVIANFGFKSPPTRGSLPTGRQV</sequence>
<dbReference type="Gene3D" id="1.20.1250.20">
    <property type="entry name" value="MFS general substrate transporter like domains"/>
    <property type="match status" value="1"/>
</dbReference>
<organism evidence="9 10">
    <name type="scientific">Candidatus Magasanikbacteria bacterium GW2011_GWC2_37_14</name>
    <dbReference type="NCBI Taxonomy" id="1619046"/>
    <lineage>
        <taxon>Bacteria</taxon>
        <taxon>Candidatus Magasanikiibacteriota</taxon>
    </lineage>
</organism>
<gene>
    <name evidence="9" type="ORF">US42_C0001G0095</name>
</gene>
<evidence type="ECO:0000256" key="4">
    <source>
        <dbReference type="ARBA" id="ARBA00022692"/>
    </source>
</evidence>
<comment type="caution">
    <text evidence="9">The sequence shown here is derived from an EMBL/GenBank/DDBJ whole genome shotgun (WGS) entry which is preliminary data.</text>
</comment>
<dbReference type="InterPro" id="IPR036259">
    <property type="entry name" value="MFS_trans_sf"/>
</dbReference>
<dbReference type="SUPFAM" id="SSF103473">
    <property type="entry name" value="MFS general substrate transporter"/>
    <property type="match status" value="1"/>
</dbReference>
<dbReference type="InterPro" id="IPR010290">
    <property type="entry name" value="TM_effector"/>
</dbReference>
<keyword evidence="6 7" id="KW-0472">Membrane</keyword>
<reference evidence="9 10" key="1">
    <citation type="journal article" date="2015" name="Nature">
        <title>rRNA introns, odd ribosomes, and small enigmatic genomes across a large radiation of phyla.</title>
        <authorList>
            <person name="Brown C.T."/>
            <person name="Hug L.A."/>
            <person name="Thomas B.C."/>
            <person name="Sharon I."/>
            <person name="Castelle C.J."/>
            <person name="Singh A."/>
            <person name="Wilkins M.J."/>
            <person name="Williams K.H."/>
            <person name="Banfield J.F."/>
        </authorList>
    </citation>
    <scope>NUCLEOTIDE SEQUENCE [LARGE SCALE GENOMIC DNA]</scope>
</reference>
<feature type="transmembrane region" description="Helical" evidence="7">
    <location>
        <begin position="308"/>
        <end position="330"/>
    </location>
</feature>
<dbReference type="InterPro" id="IPR020846">
    <property type="entry name" value="MFS_dom"/>
</dbReference>
<evidence type="ECO:0000313" key="10">
    <source>
        <dbReference type="Proteomes" id="UP000034849"/>
    </source>
</evidence>
<dbReference type="PATRIC" id="fig|1619046.3.peg.96"/>
<evidence type="ECO:0000313" key="9">
    <source>
        <dbReference type="EMBL" id="KKQ28244.1"/>
    </source>
</evidence>
<dbReference type="GO" id="GO:0022857">
    <property type="term" value="F:transmembrane transporter activity"/>
    <property type="evidence" value="ECO:0007669"/>
    <property type="project" value="InterPro"/>
</dbReference>
<dbReference type="AlphaFoldDB" id="A0A0G0IVS2"/>
<feature type="transmembrane region" description="Helical" evidence="7">
    <location>
        <begin position="103"/>
        <end position="124"/>
    </location>
</feature>
<evidence type="ECO:0000256" key="2">
    <source>
        <dbReference type="ARBA" id="ARBA00022448"/>
    </source>
</evidence>
<keyword evidence="5 7" id="KW-1133">Transmembrane helix</keyword>
<comment type="subcellular location">
    <subcellularLocation>
        <location evidence="1">Cell membrane</location>
        <topology evidence="1">Multi-pass membrane protein</topology>
    </subcellularLocation>
</comment>
<name>A0A0G0IVS2_9BACT</name>
<dbReference type="InterPro" id="IPR011701">
    <property type="entry name" value="MFS"/>
</dbReference>
<evidence type="ECO:0000256" key="5">
    <source>
        <dbReference type="ARBA" id="ARBA00022989"/>
    </source>
</evidence>
<dbReference type="PANTHER" id="PTHR23517:SF3">
    <property type="entry name" value="INTEGRAL MEMBRANE TRANSPORT PROTEIN"/>
    <property type="match status" value="1"/>
</dbReference>
<keyword evidence="3" id="KW-1003">Cell membrane</keyword>
<dbReference type="STRING" id="1619046.US42_C0001G0095"/>
<dbReference type="Pfam" id="PF07690">
    <property type="entry name" value="MFS_1"/>
    <property type="match status" value="1"/>
</dbReference>
<feature type="transmembrane region" description="Helical" evidence="7">
    <location>
        <begin position="145"/>
        <end position="163"/>
    </location>
</feature>
<feature type="transmembrane region" description="Helical" evidence="7">
    <location>
        <begin position="284"/>
        <end position="302"/>
    </location>
</feature>
<keyword evidence="2" id="KW-0813">Transport</keyword>
<proteinExistence type="predicted"/>
<feature type="transmembrane region" description="Helical" evidence="7">
    <location>
        <begin position="371"/>
        <end position="395"/>
    </location>
</feature>
<feature type="transmembrane region" description="Helical" evidence="7">
    <location>
        <begin position="74"/>
        <end position="97"/>
    </location>
</feature>
<dbReference type="Proteomes" id="UP000034849">
    <property type="component" value="Unassembled WGS sequence"/>
</dbReference>
<dbReference type="CDD" id="cd17325">
    <property type="entry name" value="MFS_MdtG_SLC18_like"/>
    <property type="match status" value="1"/>
</dbReference>
<dbReference type="EMBL" id="LBSX01000001">
    <property type="protein sequence ID" value="KKQ28244.1"/>
    <property type="molecule type" value="Genomic_DNA"/>
</dbReference>
<feature type="transmembrane region" description="Helical" evidence="7">
    <location>
        <begin position="45"/>
        <end position="67"/>
    </location>
</feature>
<dbReference type="Pfam" id="PF05977">
    <property type="entry name" value="MFS_3"/>
    <property type="match status" value="1"/>
</dbReference>
<evidence type="ECO:0000259" key="8">
    <source>
        <dbReference type="PROSITE" id="PS50850"/>
    </source>
</evidence>
<evidence type="ECO:0000256" key="6">
    <source>
        <dbReference type="ARBA" id="ARBA00023136"/>
    </source>
</evidence>
<accession>A0A0G0IVS2</accession>
<protein>
    <recommendedName>
        <fullName evidence="8">Major facilitator superfamily (MFS) profile domain-containing protein</fullName>
    </recommendedName>
</protein>
<feature type="domain" description="Major facilitator superfamily (MFS) profile" evidence="8">
    <location>
        <begin position="7"/>
        <end position="396"/>
    </location>
</feature>
<dbReference type="InterPro" id="IPR001958">
    <property type="entry name" value="Tet-R_TetA/multi-R_MdtG-like"/>
</dbReference>
<keyword evidence="4 7" id="KW-0812">Transmembrane</keyword>
<evidence type="ECO:0000256" key="3">
    <source>
        <dbReference type="ARBA" id="ARBA00022475"/>
    </source>
</evidence>
<dbReference type="PROSITE" id="PS50850">
    <property type="entry name" value="MFS"/>
    <property type="match status" value="1"/>
</dbReference>
<feature type="transmembrane region" description="Helical" evidence="7">
    <location>
        <begin position="7"/>
        <end position="25"/>
    </location>
</feature>
<dbReference type="InterPro" id="IPR050171">
    <property type="entry name" value="MFS_Transporters"/>
</dbReference>
<evidence type="ECO:0000256" key="1">
    <source>
        <dbReference type="ARBA" id="ARBA00004651"/>
    </source>
</evidence>
<evidence type="ECO:0000256" key="7">
    <source>
        <dbReference type="SAM" id="Phobius"/>
    </source>
</evidence>